<feature type="domain" description="Elongation Factor G" evidence="7">
    <location>
        <begin position="143"/>
        <end position="211"/>
    </location>
</feature>
<dbReference type="GO" id="GO:0003746">
    <property type="term" value="F:translation elongation factor activity"/>
    <property type="evidence" value="ECO:0007669"/>
    <property type="project" value="UniProtKB-KW"/>
</dbReference>
<organism evidence="8">
    <name type="scientific">Arabidopsis thaliana</name>
    <name type="common">Mouse-ear cress</name>
    <dbReference type="NCBI Taxonomy" id="3702"/>
    <lineage>
        <taxon>Eukaryota</taxon>
        <taxon>Viridiplantae</taxon>
        <taxon>Streptophyta</taxon>
        <taxon>Embryophyta</taxon>
        <taxon>Tracheophyta</taxon>
        <taxon>Spermatophyta</taxon>
        <taxon>Magnoliopsida</taxon>
        <taxon>eudicotyledons</taxon>
        <taxon>Gunneridae</taxon>
        <taxon>Pentapetalae</taxon>
        <taxon>rosids</taxon>
        <taxon>malvids</taxon>
        <taxon>Brassicales</taxon>
        <taxon>Brassicaceae</taxon>
        <taxon>Camelineae</taxon>
        <taxon>Arabidopsis</taxon>
    </lineage>
</organism>
<accession>Q56WW3</accession>
<evidence type="ECO:0000256" key="2">
    <source>
        <dbReference type="ARBA" id="ARBA00022741"/>
    </source>
</evidence>
<dbReference type="Pfam" id="PF14492">
    <property type="entry name" value="EFG_III"/>
    <property type="match status" value="1"/>
</dbReference>
<dbReference type="CDD" id="cd04091">
    <property type="entry name" value="mtEFG1_II_like"/>
    <property type="match status" value="1"/>
</dbReference>
<dbReference type="InterPro" id="IPR009000">
    <property type="entry name" value="Transl_B-barrel_sf"/>
</dbReference>
<dbReference type="PANTHER" id="PTHR43636:SF2">
    <property type="entry name" value="ELONGATION FACTOR G, MITOCHONDRIAL"/>
    <property type="match status" value="1"/>
</dbReference>
<keyword evidence="5" id="KW-0342">GTP-binding</keyword>
<dbReference type="InterPro" id="IPR027417">
    <property type="entry name" value="P-loop_NTPase"/>
</dbReference>
<dbReference type="GO" id="GO:0005525">
    <property type="term" value="F:GTP binding"/>
    <property type="evidence" value="ECO:0007669"/>
    <property type="project" value="UniProtKB-KW"/>
</dbReference>
<dbReference type="SUPFAM" id="SSF50447">
    <property type="entry name" value="Translation proteins"/>
    <property type="match status" value="1"/>
</dbReference>
<keyword evidence="2" id="KW-0547">Nucleotide-binding</keyword>
<dbReference type="CDD" id="cd16262">
    <property type="entry name" value="EFG_III"/>
    <property type="match status" value="1"/>
</dbReference>
<dbReference type="Gene3D" id="2.40.30.10">
    <property type="entry name" value="Translation factors"/>
    <property type="match status" value="1"/>
</dbReference>
<dbReference type="Gene3D" id="3.30.70.870">
    <property type="entry name" value="Elongation Factor G (Translational Gtpase), domain 3"/>
    <property type="match status" value="1"/>
</dbReference>
<evidence type="ECO:0000256" key="4">
    <source>
        <dbReference type="ARBA" id="ARBA00022917"/>
    </source>
</evidence>
<evidence type="ECO:0000256" key="1">
    <source>
        <dbReference type="ARBA" id="ARBA00005870"/>
    </source>
</evidence>
<dbReference type="InterPro" id="IPR004161">
    <property type="entry name" value="EFTu-like_2"/>
</dbReference>
<dbReference type="Pfam" id="PF03144">
    <property type="entry name" value="GTP_EFTU_D2"/>
    <property type="match status" value="1"/>
</dbReference>
<comment type="similarity">
    <text evidence="1">Belongs to the TRAFAC class translation factor GTPase superfamily. Classic translation factor GTPase family. EF-G/EF-2 subfamily.</text>
</comment>
<keyword evidence="3 8" id="KW-0251">Elongation factor</keyword>
<sequence length="213" mass="23472">MGSAFKNKGVQPLLDGVVSFLPSPNEVNNYALDQNNNEERVTLTGSPDGPLVALAFKLEEGRFGQLTYLRVYEGVIKKGDFIINVNTGKRIKVPRLVRMHSNDMEDIQEAHAGQIVAVFGIECASGDTFTDGSVKYTMTSMNVPEPVMSLAVQPVSKDSGGQFSKALNRFQKEDPTFRVGLDPESGQTIISGMGELHLDIYVERMRREYKVPA</sequence>
<name>Q56WW3_ARATH</name>
<dbReference type="FunFam" id="3.30.70.870:FF:000001">
    <property type="entry name" value="Elongation factor G"/>
    <property type="match status" value="1"/>
</dbReference>
<proteinExistence type="evidence at transcript level"/>
<dbReference type="PANTHER" id="PTHR43636">
    <property type="entry name" value="ELONGATION FACTOR G, MITOCHONDRIAL"/>
    <property type="match status" value="1"/>
</dbReference>
<dbReference type="AlphaFoldDB" id="Q56WW3"/>
<evidence type="ECO:0000259" key="6">
    <source>
        <dbReference type="Pfam" id="PF03144"/>
    </source>
</evidence>
<evidence type="ECO:0000259" key="7">
    <source>
        <dbReference type="Pfam" id="PF14492"/>
    </source>
</evidence>
<gene>
    <name evidence="8" type="ordered locus">At2g45030</name>
</gene>
<dbReference type="SUPFAM" id="SSF54980">
    <property type="entry name" value="EF-G C-terminal domain-like"/>
    <property type="match status" value="1"/>
</dbReference>
<evidence type="ECO:0000256" key="5">
    <source>
        <dbReference type="ARBA" id="ARBA00023134"/>
    </source>
</evidence>
<dbReference type="EMBL" id="AK221917">
    <property type="protein sequence ID" value="BAD94322.1"/>
    <property type="molecule type" value="mRNA"/>
</dbReference>
<dbReference type="InterPro" id="IPR035647">
    <property type="entry name" value="EFG_III/V"/>
</dbReference>
<dbReference type="Gene3D" id="3.40.50.300">
    <property type="entry name" value="P-loop containing nucleotide triphosphate hydrolases"/>
    <property type="match status" value="1"/>
</dbReference>
<dbReference type="InterPro" id="IPR041095">
    <property type="entry name" value="EFG_II"/>
</dbReference>
<dbReference type="FunFam" id="2.40.30.10:FF:000022">
    <property type="entry name" value="Elongation factor G, mitochondrial"/>
    <property type="match status" value="1"/>
</dbReference>
<dbReference type="InterPro" id="IPR009022">
    <property type="entry name" value="EFG_III"/>
</dbReference>
<evidence type="ECO:0000256" key="3">
    <source>
        <dbReference type="ARBA" id="ARBA00022768"/>
    </source>
</evidence>
<reference evidence="8" key="1">
    <citation type="submission" date="2005-03" db="EMBL/GenBank/DDBJ databases">
        <title>Large-scale analysis of RIKEN Arabidopsis full-length (RAFL) cDNAs.</title>
        <authorList>
            <person name="Totoki Y."/>
            <person name="Seki M."/>
            <person name="Ishida J."/>
            <person name="Nakajima M."/>
            <person name="Enju A."/>
            <person name="Kamiya A."/>
            <person name="Narusaka M."/>
            <person name="Shin-i T."/>
            <person name="Nakagawa M."/>
            <person name="Sakamoto N."/>
            <person name="Oishi K."/>
            <person name="Kohara Y."/>
            <person name="Kobayashi M."/>
            <person name="Toyoda A."/>
            <person name="Sakaki Y."/>
            <person name="Sakurai T."/>
            <person name="Iida K."/>
            <person name="Akiyama K."/>
            <person name="Satou M."/>
            <person name="Toyoda T."/>
            <person name="Konagaya A."/>
            <person name="Carninci P."/>
            <person name="Kawai J."/>
            <person name="Hayashizaki Y."/>
            <person name="Shinozaki K."/>
        </authorList>
    </citation>
    <scope>NUCLEOTIDE SEQUENCE</scope>
</reference>
<protein>
    <submittedName>
        <fullName evidence="8">Putative mitochondrial translation elongation factor G</fullName>
    </submittedName>
</protein>
<feature type="domain" description="Translation elongation factor EFTu-like" evidence="6">
    <location>
        <begin position="64"/>
        <end position="130"/>
    </location>
</feature>
<evidence type="ECO:0000313" key="8">
    <source>
        <dbReference type="EMBL" id="BAD94322.1"/>
    </source>
</evidence>
<keyword evidence="4" id="KW-0648">Protein biosynthesis</keyword>
<dbReference type="ExpressionAtlas" id="Q56WW3">
    <property type="expression patterns" value="baseline and differential"/>
</dbReference>